<evidence type="ECO:0000256" key="1">
    <source>
        <dbReference type="ARBA" id="ARBA00004613"/>
    </source>
</evidence>
<feature type="domain" description="C1q" evidence="5">
    <location>
        <begin position="130"/>
        <end position="264"/>
    </location>
</feature>
<dbReference type="SMART" id="SM00110">
    <property type="entry name" value="C1Q"/>
    <property type="match status" value="1"/>
</dbReference>
<evidence type="ECO:0000256" key="3">
    <source>
        <dbReference type="ARBA" id="ARBA00022729"/>
    </source>
</evidence>
<evidence type="ECO:0000259" key="5">
    <source>
        <dbReference type="PROSITE" id="PS50871"/>
    </source>
</evidence>
<evidence type="ECO:0000313" key="6">
    <source>
        <dbReference type="EMBL" id="RNA27756.1"/>
    </source>
</evidence>
<dbReference type="PRINTS" id="PR00007">
    <property type="entry name" value="COMPLEMNTC1Q"/>
</dbReference>
<comment type="subcellular location">
    <subcellularLocation>
        <location evidence="1">Secreted</location>
    </subcellularLocation>
</comment>
<keyword evidence="2" id="KW-0964">Secreted</keyword>
<comment type="caution">
    <text evidence="6">The sequence shown here is derived from an EMBL/GenBank/DDBJ whole genome shotgun (WGS) entry which is preliminary data.</text>
</comment>
<dbReference type="STRING" id="10195.A0A3M7RW66"/>
<dbReference type="PANTHER" id="PTHR22923">
    <property type="entry name" value="CEREBELLIN-RELATED"/>
    <property type="match status" value="1"/>
</dbReference>
<dbReference type="InterPro" id="IPR050822">
    <property type="entry name" value="Cerebellin_Synaptic_Org"/>
</dbReference>
<dbReference type="OrthoDB" id="10071402at2759"/>
<sequence>MNYLNKKDSLFMNLFLTIFIAFYIPCASAWDHYSTIKKDNIKNANNRNYAENREKIVYDEKAYFSNTINARSLYSNDACHLNIECNKHDATHLRLPIHGPKGDQGPPGIMGPKGEKGEPGIAGIPAREPPIPNFSAFFSSLTKNIGPFKQDQDLVFTHVITNFGNHYDPNTGVYTVPFKGFYQFFATISATGRQKAGVNIMKNGASILIVWSESEPWSTTTQPIILQCNQGDKIYLRIQARASHLHGYLYSNFGGSLLYEEISSF</sequence>
<feature type="signal peptide" evidence="4">
    <location>
        <begin position="1"/>
        <end position="29"/>
    </location>
</feature>
<dbReference type="PANTHER" id="PTHR22923:SF116">
    <property type="entry name" value="C1Q DOMAIN-CONTAINING PROTEIN"/>
    <property type="match status" value="1"/>
</dbReference>
<keyword evidence="7" id="KW-1185">Reference proteome</keyword>
<dbReference type="Pfam" id="PF00386">
    <property type="entry name" value="C1q"/>
    <property type="match status" value="1"/>
</dbReference>
<name>A0A3M7RW66_BRAPC</name>
<dbReference type="EMBL" id="REGN01002498">
    <property type="protein sequence ID" value="RNA27756.1"/>
    <property type="molecule type" value="Genomic_DNA"/>
</dbReference>
<evidence type="ECO:0000313" key="7">
    <source>
        <dbReference type="Proteomes" id="UP000276133"/>
    </source>
</evidence>
<dbReference type="Proteomes" id="UP000276133">
    <property type="component" value="Unassembled WGS sequence"/>
</dbReference>
<dbReference type="InterPro" id="IPR001073">
    <property type="entry name" value="C1q_dom"/>
</dbReference>
<dbReference type="GO" id="GO:0005576">
    <property type="term" value="C:extracellular region"/>
    <property type="evidence" value="ECO:0007669"/>
    <property type="project" value="UniProtKB-SubCell"/>
</dbReference>
<dbReference type="AlphaFoldDB" id="A0A3M7RW66"/>
<evidence type="ECO:0000256" key="4">
    <source>
        <dbReference type="SAM" id="SignalP"/>
    </source>
</evidence>
<proteinExistence type="predicted"/>
<dbReference type="PROSITE" id="PS50871">
    <property type="entry name" value="C1Q"/>
    <property type="match status" value="1"/>
</dbReference>
<keyword evidence="3 4" id="KW-0732">Signal</keyword>
<reference evidence="6 7" key="1">
    <citation type="journal article" date="2018" name="Sci. Rep.">
        <title>Genomic signatures of local adaptation to the degree of environmental predictability in rotifers.</title>
        <authorList>
            <person name="Franch-Gras L."/>
            <person name="Hahn C."/>
            <person name="Garcia-Roger E.M."/>
            <person name="Carmona M.J."/>
            <person name="Serra M."/>
            <person name="Gomez A."/>
        </authorList>
    </citation>
    <scope>NUCLEOTIDE SEQUENCE [LARGE SCALE GENOMIC DNA]</scope>
    <source>
        <strain evidence="6">HYR1</strain>
    </source>
</reference>
<evidence type="ECO:0000256" key="2">
    <source>
        <dbReference type="ARBA" id="ARBA00022525"/>
    </source>
</evidence>
<dbReference type="SUPFAM" id="SSF49842">
    <property type="entry name" value="TNF-like"/>
    <property type="match status" value="1"/>
</dbReference>
<gene>
    <name evidence="6" type="ORF">BpHYR1_048293</name>
</gene>
<feature type="chain" id="PRO_5018303788" evidence="4">
    <location>
        <begin position="30"/>
        <end position="265"/>
    </location>
</feature>
<protein>
    <submittedName>
        <fullName evidence="6">Complement C1q tumor necrosis factor</fullName>
    </submittedName>
</protein>
<dbReference type="InterPro" id="IPR008983">
    <property type="entry name" value="Tumour_necrosis_fac-like_dom"/>
</dbReference>
<accession>A0A3M7RW66</accession>
<dbReference type="Gene3D" id="1.20.5.320">
    <property type="entry name" value="6-Phosphogluconate Dehydrogenase, domain 3"/>
    <property type="match status" value="1"/>
</dbReference>
<dbReference type="Gene3D" id="2.60.120.40">
    <property type="match status" value="1"/>
</dbReference>
<organism evidence="6 7">
    <name type="scientific">Brachionus plicatilis</name>
    <name type="common">Marine rotifer</name>
    <name type="synonym">Brachionus muelleri</name>
    <dbReference type="NCBI Taxonomy" id="10195"/>
    <lineage>
        <taxon>Eukaryota</taxon>
        <taxon>Metazoa</taxon>
        <taxon>Spiralia</taxon>
        <taxon>Gnathifera</taxon>
        <taxon>Rotifera</taxon>
        <taxon>Eurotatoria</taxon>
        <taxon>Monogononta</taxon>
        <taxon>Pseudotrocha</taxon>
        <taxon>Ploima</taxon>
        <taxon>Brachionidae</taxon>
        <taxon>Brachionus</taxon>
    </lineage>
</organism>